<dbReference type="InterPro" id="IPR005674">
    <property type="entry name" value="CocE/Ser_esterase"/>
</dbReference>
<dbReference type="Pfam" id="PF02129">
    <property type="entry name" value="Peptidase_S15"/>
    <property type="match status" value="1"/>
</dbReference>
<dbReference type="InterPro" id="IPR008979">
    <property type="entry name" value="Galactose-bd-like_sf"/>
</dbReference>
<dbReference type="GO" id="GO:0016787">
    <property type="term" value="F:hydrolase activity"/>
    <property type="evidence" value="ECO:0007669"/>
    <property type="project" value="UniProtKB-KW"/>
</dbReference>
<dbReference type="PANTHER" id="PTHR43056">
    <property type="entry name" value="PEPTIDASE S9 PROLYL OLIGOPEPTIDASE"/>
    <property type="match status" value="1"/>
</dbReference>
<dbReference type="SUPFAM" id="SSF49785">
    <property type="entry name" value="Galactose-binding domain-like"/>
    <property type="match status" value="2"/>
</dbReference>
<dbReference type="Gene3D" id="3.40.50.1820">
    <property type="entry name" value="alpha/beta hydrolase"/>
    <property type="match status" value="1"/>
</dbReference>
<evidence type="ECO:0000256" key="2">
    <source>
        <dbReference type="SAM" id="MobiDB-lite"/>
    </source>
</evidence>
<organism evidence="4 5">
    <name type="scientific">[Mycobacterium] holstebronense</name>
    <dbReference type="NCBI Taxonomy" id="3064288"/>
    <lineage>
        <taxon>Bacteria</taxon>
        <taxon>Bacillati</taxon>
        <taxon>Actinomycetota</taxon>
        <taxon>Actinomycetes</taxon>
        <taxon>Mycobacteriales</taxon>
        <taxon>Mycobacteriaceae</taxon>
        <taxon>Mycolicibacterium</taxon>
    </lineage>
</organism>
<dbReference type="Pfam" id="PF08530">
    <property type="entry name" value="PepX_C"/>
    <property type="match status" value="1"/>
</dbReference>
<proteinExistence type="predicted"/>
<dbReference type="Gene3D" id="2.60.120.260">
    <property type="entry name" value="Galactose-binding domain-like"/>
    <property type="match status" value="2"/>
</dbReference>
<reference evidence="4 5" key="1">
    <citation type="submission" date="2023-08" db="EMBL/GenBank/DDBJ databases">
        <authorList>
            <person name="Folkvardsen B D."/>
            <person name="Norman A."/>
        </authorList>
    </citation>
    <scope>NUCLEOTIDE SEQUENCE [LARGE SCALE GENOMIC DNA]</scope>
    <source>
        <strain evidence="4 5">Mu0102</strain>
    </source>
</reference>
<dbReference type="RefSeq" id="WP_308483553.1">
    <property type="nucleotide sequence ID" value="NZ_OY726398.1"/>
</dbReference>
<dbReference type="SMART" id="SM00939">
    <property type="entry name" value="PepX_C"/>
    <property type="match status" value="1"/>
</dbReference>
<feature type="domain" description="Xaa-Pro dipeptidyl-peptidase C-terminal" evidence="3">
    <location>
        <begin position="313"/>
        <end position="567"/>
    </location>
</feature>
<feature type="region of interest" description="Disordered" evidence="2">
    <location>
        <begin position="332"/>
        <end position="356"/>
    </location>
</feature>
<dbReference type="InterPro" id="IPR013736">
    <property type="entry name" value="Xaa-Pro_dipept_C"/>
</dbReference>
<dbReference type="EMBL" id="OY726398">
    <property type="protein sequence ID" value="CAJ1506056.1"/>
    <property type="molecule type" value="Genomic_DNA"/>
</dbReference>
<accession>A0ABM9LWP8</accession>
<dbReference type="InterPro" id="IPR029058">
    <property type="entry name" value="AB_hydrolase_fold"/>
</dbReference>
<dbReference type="Proteomes" id="UP001190464">
    <property type="component" value="Chromosome"/>
</dbReference>
<dbReference type="NCBIfam" id="TIGR00976">
    <property type="entry name" value="CocE_NonD"/>
    <property type="match status" value="2"/>
</dbReference>
<dbReference type="InterPro" id="IPR050585">
    <property type="entry name" value="Xaa-Pro_dipeptidyl-ppase/CocE"/>
</dbReference>
<evidence type="ECO:0000259" key="3">
    <source>
        <dbReference type="SMART" id="SM00939"/>
    </source>
</evidence>
<dbReference type="InterPro" id="IPR000383">
    <property type="entry name" value="Xaa-Pro-like_dom"/>
</dbReference>
<sequence>MAATSSPRLADVVVNRALRRLPPPTTGYTVRREQIPMRDGVALRADHYQPTGDVVGTLLVRCPYGRKFPFSLVFARMYAARGYRVILQSVRGTFGSAGVFEPMVNEAADGADTVVWMRTQPWFTGSFGTIGLSYLGFTQWALLADPPPELKAAVITVGPHDLYQSTWGVGSFALNDFLGWSHMMAHQEVRPRIRAGLQQLTAQRRVRRATAALPLGSAGRALLGGGSPWYESWVEHPDRDDPFWDRLRHPVALEQTRVPVLLLSGWQDLFLEQSLTQFQTLRDRGAEVALTVGPWTHTEMLTKGLRTVTTESLAWLGTHLAGADRQARTSPVRVNVTGGGGWRDMPDWPPETTERSWWLQPGGRLADSPVADGTTDAASFHYDPADPTPTVGGRLADSPVADGTTDAASFHYDPADPTPTVGGRLLAPGGGYQRDDALARRGDVLTFTGQPLTEDVDVLGGPVVELAHSSDNPNVDLFVRVSEVDSRGRSRNVSDGYRRLSQSSGTVRIDLDQIAHRFAAGSRIRLLIAGGCHPRFARNLGTDEPAISGAAQRPATHTVQLAGSRLLLPADRRNGFDQQV</sequence>
<dbReference type="Gene3D" id="1.10.3020.10">
    <property type="entry name" value="alpha-amino acid ester hydrolase ( Helical cap domain)"/>
    <property type="match status" value="1"/>
</dbReference>
<keyword evidence="5" id="KW-1185">Reference proteome</keyword>
<name>A0ABM9LWP8_9MYCO</name>
<keyword evidence="1 4" id="KW-0378">Hydrolase</keyword>
<dbReference type="PANTHER" id="PTHR43056:SF10">
    <property type="entry name" value="COCE_NOND FAMILY, PUTATIVE (AFU_ORTHOLOGUE AFUA_7G00600)-RELATED"/>
    <property type="match status" value="1"/>
</dbReference>
<dbReference type="SUPFAM" id="SSF53474">
    <property type="entry name" value="alpha/beta-Hydrolases"/>
    <property type="match status" value="1"/>
</dbReference>
<gene>
    <name evidence="4" type="ORF">MU0102_002653</name>
</gene>
<evidence type="ECO:0000313" key="4">
    <source>
        <dbReference type="EMBL" id="CAJ1506056.1"/>
    </source>
</evidence>
<protein>
    <submittedName>
        <fullName evidence="4">CocE/NonD family hydrolase</fullName>
    </submittedName>
</protein>
<evidence type="ECO:0000313" key="5">
    <source>
        <dbReference type="Proteomes" id="UP001190464"/>
    </source>
</evidence>
<evidence type="ECO:0000256" key="1">
    <source>
        <dbReference type="ARBA" id="ARBA00022801"/>
    </source>
</evidence>